<proteinExistence type="predicted"/>
<dbReference type="Gene3D" id="1.20.1250.20">
    <property type="entry name" value="MFS general substrate transporter like domains"/>
    <property type="match status" value="1"/>
</dbReference>
<feature type="transmembrane region" description="Helical" evidence="6">
    <location>
        <begin position="173"/>
        <end position="192"/>
    </location>
</feature>
<evidence type="ECO:0000256" key="1">
    <source>
        <dbReference type="ARBA" id="ARBA00004651"/>
    </source>
</evidence>
<dbReference type="CDD" id="cd06173">
    <property type="entry name" value="MFS_MefA_like"/>
    <property type="match status" value="1"/>
</dbReference>
<gene>
    <name evidence="8" type="ORF">UFOPK2852_00697</name>
</gene>
<keyword evidence="4 6" id="KW-1133">Transmembrane helix</keyword>
<dbReference type="GO" id="GO:0005886">
    <property type="term" value="C:plasma membrane"/>
    <property type="evidence" value="ECO:0007669"/>
    <property type="project" value="UniProtKB-SubCell"/>
</dbReference>
<keyword evidence="3 6" id="KW-0812">Transmembrane</keyword>
<evidence type="ECO:0000256" key="4">
    <source>
        <dbReference type="ARBA" id="ARBA00022989"/>
    </source>
</evidence>
<keyword evidence="5 6" id="KW-0472">Membrane</keyword>
<dbReference type="PANTHER" id="PTHR23513">
    <property type="entry name" value="INTEGRAL MEMBRANE EFFLUX PROTEIN-RELATED"/>
    <property type="match status" value="1"/>
</dbReference>
<feature type="transmembrane region" description="Helical" evidence="6">
    <location>
        <begin position="285"/>
        <end position="302"/>
    </location>
</feature>
<dbReference type="EMBL" id="CAEZZJ010000075">
    <property type="protein sequence ID" value="CAB4759419.1"/>
    <property type="molecule type" value="Genomic_DNA"/>
</dbReference>
<feature type="transmembrane region" description="Helical" evidence="6">
    <location>
        <begin position="351"/>
        <end position="372"/>
    </location>
</feature>
<evidence type="ECO:0000313" key="8">
    <source>
        <dbReference type="EMBL" id="CAB4759419.1"/>
    </source>
</evidence>
<evidence type="ECO:0000256" key="2">
    <source>
        <dbReference type="ARBA" id="ARBA00022475"/>
    </source>
</evidence>
<dbReference type="AlphaFoldDB" id="A0A6J6ULU5"/>
<feature type="transmembrane region" description="Helical" evidence="6">
    <location>
        <begin position="22"/>
        <end position="43"/>
    </location>
</feature>
<organism evidence="8">
    <name type="scientific">freshwater metagenome</name>
    <dbReference type="NCBI Taxonomy" id="449393"/>
    <lineage>
        <taxon>unclassified sequences</taxon>
        <taxon>metagenomes</taxon>
        <taxon>ecological metagenomes</taxon>
    </lineage>
</organism>
<evidence type="ECO:0000256" key="5">
    <source>
        <dbReference type="ARBA" id="ARBA00023136"/>
    </source>
</evidence>
<dbReference type="PROSITE" id="PS50850">
    <property type="entry name" value="MFS"/>
    <property type="match status" value="1"/>
</dbReference>
<dbReference type="InterPro" id="IPR011701">
    <property type="entry name" value="MFS"/>
</dbReference>
<feature type="transmembrane region" description="Helical" evidence="6">
    <location>
        <begin position="259"/>
        <end position="278"/>
    </location>
</feature>
<evidence type="ECO:0000256" key="6">
    <source>
        <dbReference type="SAM" id="Phobius"/>
    </source>
</evidence>
<accession>A0A6J6ULU5</accession>
<feature type="transmembrane region" description="Helical" evidence="6">
    <location>
        <begin position="378"/>
        <end position="398"/>
    </location>
</feature>
<sequence>MQVSFNELFGYRYIKRFYFARFISNFGNGMSPIALAFGILHLPNGDANLLGLVLGSTTVAMLVMSPFGGVLADKFGRVKAVAFADLVAATGLFVQVAFFATGNVPLIVLLLVNINFGLMWGIFWPAMSGVLPALVPDEDLQKTNAVNNFFSNGAIILGAAVGGIIVAGWGSTWALAIDAVTFVIGGTLLFSFRHVSPANAQSENSMLDDLIHGWKIFTSYRWIVIGVFGFSFIVLAWAAGENVLGPLIALEEFNGAKSWALVLTFEGFGLIIGSIIGIKIKLKYPLRFLLLISFSISLYMWSMAKPQSIWFIAFCALLWGMTIDLWTTIWSTAMAREVPREALSRVSSFDAMGTMLLRPVGLAIAGPLSMAIGLSNTLYALAIFSAVFILGMLAVPAMRNMQITEDRIDN</sequence>
<name>A0A6J6ULU5_9ZZZZ</name>
<dbReference type="InterPro" id="IPR020846">
    <property type="entry name" value="MFS_dom"/>
</dbReference>
<dbReference type="Pfam" id="PF07690">
    <property type="entry name" value="MFS_1"/>
    <property type="match status" value="1"/>
</dbReference>
<dbReference type="SUPFAM" id="SSF103473">
    <property type="entry name" value="MFS general substrate transporter"/>
    <property type="match status" value="1"/>
</dbReference>
<reference evidence="8" key="1">
    <citation type="submission" date="2020-05" db="EMBL/GenBank/DDBJ databases">
        <authorList>
            <person name="Chiriac C."/>
            <person name="Salcher M."/>
            <person name="Ghai R."/>
            <person name="Kavagutti S V."/>
        </authorList>
    </citation>
    <scope>NUCLEOTIDE SEQUENCE</scope>
</reference>
<protein>
    <submittedName>
        <fullName evidence="8">Unannotated protein</fullName>
    </submittedName>
</protein>
<feature type="domain" description="Major facilitator superfamily (MFS) profile" evidence="7">
    <location>
        <begin position="13"/>
        <end position="403"/>
    </location>
</feature>
<evidence type="ECO:0000259" key="7">
    <source>
        <dbReference type="PROSITE" id="PS50850"/>
    </source>
</evidence>
<comment type="subcellular location">
    <subcellularLocation>
        <location evidence="1">Cell membrane</location>
        <topology evidence="1">Multi-pass membrane protein</topology>
    </subcellularLocation>
</comment>
<evidence type="ECO:0000256" key="3">
    <source>
        <dbReference type="ARBA" id="ARBA00022692"/>
    </source>
</evidence>
<feature type="transmembrane region" description="Helical" evidence="6">
    <location>
        <begin position="49"/>
        <end position="68"/>
    </location>
</feature>
<feature type="transmembrane region" description="Helical" evidence="6">
    <location>
        <begin position="106"/>
        <end position="134"/>
    </location>
</feature>
<keyword evidence="2" id="KW-1003">Cell membrane</keyword>
<dbReference type="GO" id="GO:0022857">
    <property type="term" value="F:transmembrane transporter activity"/>
    <property type="evidence" value="ECO:0007669"/>
    <property type="project" value="InterPro"/>
</dbReference>
<feature type="transmembrane region" description="Helical" evidence="6">
    <location>
        <begin position="308"/>
        <end position="330"/>
    </location>
</feature>
<feature type="transmembrane region" description="Helical" evidence="6">
    <location>
        <begin position="146"/>
        <end position="167"/>
    </location>
</feature>
<dbReference type="InterPro" id="IPR036259">
    <property type="entry name" value="MFS_trans_sf"/>
</dbReference>
<feature type="transmembrane region" description="Helical" evidence="6">
    <location>
        <begin position="220"/>
        <end position="239"/>
    </location>
</feature>
<dbReference type="PANTHER" id="PTHR23513:SF11">
    <property type="entry name" value="STAPHYLOFERRIN A TRANSPORTER"/>
    <property type="match status" value="1"/>
</dbReference>